<protein>
    <submittedName>
        <fullName evidence="1">Uncharacterized protein</fullName>
    </submittedName>
</protein>
<gene>
    <name evidence="1" type="ORF">MCEL_10520</name>
</gene>
<reference evidence="1 2" key="1">
    <citation type="journal article" date="2019" name="Emerg. Microbes Infect.">
        <title>Comprehensive subspecies identification of 175 nontuberculous mycobacteria species based on 7547 genomic profiles.</title>
        <authorList>
            <person name="Matsumoto Y."/>
            <person name="Kinjo T."/>
            <person name="Motooka D."/>
            <person name="Nabeya D."/>
            <person name="Jung N."/>
            <person name="Uechi K."/>
            <person name="Horii T."/>
            <person name="Iida T."/>
            <person name="Fujita J."/>
            <person name="Nakamura S."/>
        </authorList>
    </citation>
    <scope>NUCLEOTIDE SEQUENCE [LARGE SCALE GENOMIC DNA]</scope>
    <source>
        <strain evidence="1 2">JCM 18439</strain>
    </source>
</reference>
<name>A0A7I7RE12_MYCCF</name>
<sequence length="154" mass="16644">MFRVMLGSMTQPYAPPPIESATDPIHSPADMCQRWRALMGPLGFGQRLLWVGFVGPDRCMIKAISQVPLPAAANSRLAASVMSGVRDVLEEFPEGTTVALLLTRPGMGPISHLDREWVSLLTDMGSEHGVPLEPIFRANDERLVLVEPAPAGAS</sequence>
<dbReference type="EMBL" id="AP022591">
    <property type="protein sequence ID" value="BBY42757.1"/>
    <property type="molecule type" value="Genomic_DNA"/>
</dbReference>
<dbReference type="Proteomes" id="UP000466431">
    <property type="component" value="Chromosome"/>
</dbReference>
<dbReference type="AlphaFoldDB" id="A0A7I7RE12"/>
<evidence type="ECO:0000313" key="2">
    <source>
        <dbReference type="Proteomes" id="UP000466431"/>
    </source>
</evidence>
<keyword evidence="2" id="KW-1185">Reference proteome</keyword>
<proteinExistence type="predicted"/>
<accession>A0A7I7RE12</accession>
<dbReference type="KEGG" id="mcee:MCEL_10520"/>
<organism evidence="1 2">
    <name type="scientific">Mycolicibacterium celeriflavum</name>
    <name type="common">Mycobacterium celeriflavum</name>
    <dbReference type="NCBI Taxonomy" id="1249101"/>
    <lineage>
        <taxon>Bacteria</taxon>
        <taxon>Bacillati</taxon>
        <taxon>Actinomycetota</taxon>
        <taxon>Actinomycetes</taxon>
        <taxon>Mycobacteriales</taxon>
        <taxon>Mycobacteriaceae</taxon>
        <taxon>Mycolicibacterium</taxon>
    </lineage>
</organism>
<evidence type="ECO:0000313" key="1">
    <source>
        <dbReference type="EMBL" id="BBY42757.1"/>
    </source>
</evidence>